<proteinExistence type="predicted"/>
<keyword evidence="3" id="KW-1185">Reference proteome</keyword>
<dbReference type="RefSeq" id="WP_137337229.1">
    <property type="nucleotide sequence ID" value="NZ_CP040078.1"/>
</dbReference>
<evidence type="ECO:0000313" key="2">
    <source>
        <dbReference type="EMBL" id="QCP54468.1"/>
    </source>
</evidence>
<feature type="compositionally biased region" description="Basic and acidic residues" evidence="1">
    <location>
        <begin position="91"/>
        <end position="102"/>
    </location>
</feature>
<dbReference type="KEGG" id="tvl:FAZ95_36820"/>
<sequence length="102" mass="11736">MHAVVVRIADEFADHWHAESRAIGCKRDWCATWRNWCRRELRSGHWPQGPPPTSPSPRDLREASDRDFVAAVTGRDSMRSPDDDVFDLQPEDVRHVGDDDRG</sequence>
<organism evidence="2 3">
    <name type="scientific">Trinickia violacea</name>
    <dbReference type="NCBI Taxonomy" id="2571746"/>
    <lineage>
        <taxon>Bacteria</taxon>
        <taxon>Pseudomonadati</taxon>
        <taxon>Pseudomonadota</taxon>
        <taxon>Betaproteobacteria</taxon>
        <taxon>Burkholderiales</taxon>
        <taxon>Burkholderiaceae</taxon>
        <taxon>Trinickia</taxon>
    </lineage>
</organism>
<accession>A0A4P8IYG8</accession>
<dbReference type="EMBL" id="CP040078">
    <property type="protein sequence ID" value="QCP54468.1"/>
    <property type="molecule type" value="Genomic_DNA"/>
</dbReference>
<protein>
    <submittedName>
        <fullName evidence="2">Uncharacterized protein</fullName>
    </submittedName>
</protein>
<dbReference type="Proteomes" id="UP000298656">
    <property type="component" value="Chromosome 2"/>
</dbReference>
<feature type="region of interest" description="Disordered" evidence="1">
    <location>
        <begin position="41"/>
        <end position="102"/>
    </location>
</feature>
<gene>
    <name evidence="2" type="ORF">FAZ95_36820</name>
</gene>
<evidence type="ECO:0000313" key="3">
    <source>
        <dbReference type="Proteomes" id="UP000298656"/>
    </source>
</evidence>
<name>A0A4P8IYG8_9BURK</name>
<reference evidence="2 3" key="1">
    <citation type="submission" date="2019-05" db="EMBL/GenBank/DDBJ databases">
        <title>Burkholderia sp. DHOD12, isolated from subtropical forest soil.</title>
        <authorList>
            <person name="Gao Z.-H."/>
            <person name="Qiu L.-H."/>
        </authorList>
    </citation>
    <scope>NUCLEOTIDE SEQUENCE [LARGE SCALE GENOMIC DNA]</scope>
    <source>
        <strain evidence="2 3">DHOD12</strain>
    </source>
</reference>
<dbReference type="AlphaFoldDB" id="A0A4P8IYG8"/>
<feature type="compositionally biased region" description="Basic and acidic residues" evidence="1">
    <location>
        <begin position="58"/>
        <end position="68"/>
    </location>
</feature>
<dbReference type="OrthoDB" id="5526813at2"/>
<evidence type="ECO:0000256" key="1">
    <source>
        <dbReference type="SAM" id="MobiDB-lite"/>
    </source>
</evidence>